<dbReference type="GO" id="GO:0001018">
    <property type="term" value="F:mitochondrial promoter sequence-specific DNA binding"/>
    <property type="evidence" value="ECO:0007669"/>
    <property type="project" value="TreeGrafter"/>
</dbReference>
<evidence type="ECO:0000256" key="10">
    <source>
        <dbReference type="ARBA" id="ARBA00048552"/>
    </source>
</evidence>
<comment type="caution">
    <text evidence="13">The sequence shown here is derived from an EMBL/GenBank/DDBJ whole genome shotgun (WGS) entry which is preliminary data.</text>
</comment>
<dbReference type="Pfam" id="PF00940">
    <property type="entry name" value="RNA_pol"/>
    <property type="match status" value="1"/>
</dbReference>
<evidence type="ECO:0000259" key="12">
    <source>
        <dbReference type="SMART" id="SM01311"/>
    </source>
</evidence>
<comment type="subcellular location">
    <subcellularLocation>
        <location evidence="2">Mitochondrion</location>
    </subcellularLocation>
</comment>
<dbReference type="InterPro" id="IPR029262">
    <property type="entry name" value="RPOL_N"/>
</dbReference>
<dbReference type="Pfam" id="PF14700">
    <property type="entry name" value="RPOL_N"/>
    <property type="match status" value="1"/>
</dbReference>
<dbReference type="FunFam" id="1.10.150.20:FF:000041">
    <property type="entry name" value="DNA-directed RNA polymerase"/>
    <property type="match status" value="1"/>
</dbReference>
<name>A0A5M8PID3_9LECA</name>
<dbReference type="PANTHER" id="PTHR10102">
    <property type="entry name" value="DNA-DIRECTED RNA POLYMERASE, MITOCHONDRIAL"/>
    <property type="match status" value="1"/>
</dbReference>
<feature type="domain" description="DNA-directed RNA polymerase N-terminal" evidence="12">
    <location>
        <begin position="372"/>
        <end position="700"/>
    </location>
</feature>
<dbReference type="Proteomes" id="UP000324767">
    <property type="component" value="Unassembled WGS sequence"/>
</dbReference>
<comment type="similarity">
    <text evidence="3 11">Belongs to the phage and mitochondrial RNA polymerase family.</text>
</comment>
<evidence type="ECO:0000256" key="8">
    <source>
        <dbReference type="ARBA" id="ARBA00023128"/>
    </source>
</evidence>
<evidence type="ECO:0000256" key="6">
    <source>
        <dbReference type="ARBA" id="ARBA00022695"/>
    </source>
</evidence>
<comment type="function">
    <text evidence="1 11">DNA-dependent RNA polymerase catalyzes the transcription of DNA into RNA using the four ribonucleoside triphosphates as substrates.</text>
</comment>
<dbReference type="Gene3D" id="1.10.1320.10">
    <property type="entry name" value="DNA-directed RNA polymerase, N-terminal domain"/>
    <property type="match status" value="1"/>
</dbReference>
<dbReference type="GO" id="GO:0034245">
    <property type="term" value="C:mitochondrial DNA-directed RNA polymerase complex"/>
    <property type="evidence" value="ECO:0007669"/>
    <property type="project" value="TreeGrafter"/>
</dbReference>
<evidence type="ECO:0000256" key="9">
    <source>
        <dbReference type="ARBA" id="ARBA00023163"/>
    </source>
</evidence>
<keyword evidence="7" id="KW-0809">Transit peptide</keyword>
<keyword evidence="5 11" id="KW-0808">Transferase</keyword>
<evidence type="ECO:0000256" key="4">
    <source>
        <dbReference type="ARBA" id="ARBA00022478"/>
    </source>
</evidence>
<keyword evidence="4 11" id="KW-0240">DNA-directed RNA polymerase</keyword>
<gene>
    <name evidence="13" type="ORF">FRX48_06716</name>
</gene>
<comment type="catalytic activity">
    <reaction evidence="10 11">
        <text>RNA(n) + a ribonucleoside 5'-triphosphate = RNA(n+1) + diphosphate</text>
        <dbReference type="Rhea" id="RHEA:21248"/>
        <dbReference type="Rhea" id="RHEA-COMP:14527"/>
        <dbReference type="Rhea" id="RHEA-COMP:17342"/>
        <dbReference type="ChEBI" id="CHEBI:33019"/>
        <dbReference type="ChEBI" id="CHEBI:61557"/>
        <dbReference type="ChEBI" id="CHEBI:140395"/>
        <dbReference type="EC" id="2.7.7.6"/>
    </reaction>
</comment>
<keyword evidence="6 11" id="KW-0548">Nucleotidyltransferase</keyword>
<dbReference type="Gene3D" id="1.10.287.280">
    <property type="match status" value="1"/>
</dbReference>
<dbReference type="InterPro" id="IPR024075">
    <property type="entry name" value="DNA-dir_RNA_pol_helix_hairp_sf"/>
</dbReference>
<dbReference type="GO" id="GO:0003899">
    <property type="term" value="F:DNA-directed RNA polymerase activity"/>
    <property type="evidence" value="ECO:0007669"/>
    <property type="project" value="UniProtKB-EC"/>
</dbReference>
<proteinExistence type="inferred from homology"/>
<protein>
    <recommendedName>
        <fullName evidence="11">DNA-directed RNA polymerase</fullName>
        <ecNumber evidence="11">2.7.7.6</ecNumber>
    </recommendedName>
</protein>
<evidence type="ECO:0000256" key="5">
    <source>
        <dbReference type="ARBA" id="ARBA00022679"/>
    </source>
</evidence>
<sequence>MLSRTSRIKLRRDPHQKLKACIEQLQLPWLCPALFRVPQQPRKASTIAQNTSASGGRLVRSSGRRHITVKKLSPHRGFAFAAAEAHDIPKDDYVPFEGQQNPSEASANSQSQWYRAHNLSSLKHFDPLSPLIINDVFASNQLRFRQSKGIGGQLIEIRQTFHACLQVGRLERAAAMLQRLSQLYDKQNPELLSANNDYLRSMVEKVVRTKDQPTLKQLQKWFEVNIRAAGITPDATTYALLIKAAFQEANALKTDRTIRRYLDLARKDGVHNEAITLPILSDQEFGKVTQIAPMEFKSDSEDILDTQGEKSEGLTADPSADDSLPTVLPVELKGLGLDALRKSLKLFSATESLPYPDVPGTQEEKDQAYAALRQQRLEEDTLNSAVDRWREENVQLKKLGLNTALEQQSVGSLMWNWHEALVPVIREEIRQSNEVDSLETKNLPEKERERLAYGPFLQVLPPEKLSAITILTCVSALSTAGIEKGVKIARLVMCVGNAVQDECLAEAIKAQPLPKTSKGALPDDQRRKFAAIMKKRQTSESRIRLSRYFKAFNEYEERQLWNPAILAKVGAILFSQLMRVAKIRVKHQEPASDTILYHDQPVFFHVHRYSAGKRVGVVRLNTAMSRILSAEPVGPALAKHLPMVSEPAAWQGTKKGGFLYHNVQVMRATSDREQGRQYTRVAAERGDLEQVFAGLDILGKTPWIINRSVFNVMLEAWNSGEAVANLSPLNPEVNYPPEPEQSESQYRHREWARQMRKLENERAATHSQRCFQNFQMEIARAYLKEKFYFPHSIDFRGRAYPIPPYLNHMGADNCRGLLMFAKGKELGASGLAWLKVHLANVSGFDKSSLAERQDFTADHLPDIYDSAINPLKGNKWWLEAEDPWQCLAACIELRNALELPDPTRYVSHLPIHQDGTCNGLQHYAALGGDIAGAKQVNLEPGDRPSDIYTAVAEMVKAELVVEAAQGNELAKVLESKLTRKVVKPTVMTNVYGVTFSGATAQVRSALEEGSPDFPNTATVNLSTASSYIARKIFKALSAMFNGAHDIQYWLGTCAARISDAVTPEQMDRIEDETLVKDTSTTPQGLKLKATNRLRVEDEHLVFKSSVIWTTPLKMPVVQPYRKATSRKIKTNLQFISIMQRSSSDPVSKRKQLQGFPPNFIHSLDATHMLLCALKCDEMGLSFAAVHDSFWTHAADLDVMNNILRDAFIRMHSEDIIGRLAAEFSARYKGCMYLASVPARSTVGQKIQALRPSLSKDLKGSKKSPKVAELLIERRRLCLLASENPVERAEGEAMITPAKLFAEMADEKDLTPLEDLKQAGVNSMPSKRVAKLQANEQLEVGDIYNIDTMEPFLGGGAALSPDTIDLDAEQADIVEESEDMEDEPENIEEHSFVEKRLEDTVEDSDAVEETSEAKNLRQQEIRKRKAPGKNIWLWLPLTFPPVPKKGDFDVSRLKNSQYFFS</sequence>
<evidence type="ECO:0000256" key="7">
    <source>
        <dbReference type="ARBA" id="ARBA00022946"/>
    </source>
</evidence>
<evidence type="ECO:0000256" key="3">
    <source>
        <dbReference type="ARBA" id="ARBA00009493"/>
    </source>
</evidence>
<evidence type="ECO:0000256" key="1">
    <source>
        <dbReference type="ARBA" id="ARBA00004026"/>
    </source>
</evidence>
<dbReference type="SUPFAM" id="SSF56672">
    <property type="entry name" value="DNA/RNA polymerases"/>
    <property type="match status" value="1"/>
</dbReference>
<evidence type="ECO:0000256" key="2">
    <source>
        <dbReference type="ARBA" id="ARBA00004173"/>
    </source>
</evidence>
<keyword evidence="9 11" id="KW-0804">Transcription</keyword>
<dbReference type="InterPro" id="IPR043502">
    <property type="entry name" value="DNA/RNA_pol_sf"/>
</dbReference>
<evidence type="ECO:0000313" key="14">
    <source>
        <dbReference type="Proteomes" id="UP000324767"/>
    </source>
</evidence>
<dbReference type="PROSITE" id="PS00489">
    <property type="entry name" value="RNA_POL_PHAGE_2"/>
    <property type="match status" value="1"/>
</dbReference>
<dbReference type="FunFam" id="1.10.287.280:FF:000001">
    <property type="entry name" value="DNA-directed RNA polymerase"/>
    <property type="match status" value="1"/>
</dbReference>
<dbReference type="Gene3D" id="1.10.287.260">
    <property type="match status" value="1"/>
</dbReference>
<evidence type="ECO:0000313" key="13">
    <source>
        <dbReference type="EMBL" id="KAA6409163.1"/>
    </source>
</evidence>
<evidence type="ECO:0000256" key="11">
    <source>
        <dbReference type="RuleBase" id="RU003805"/>
    </source>
</evidence>
<dbReference type="PANTHER" id="PTHR10102:SF0">
    <property type="entry name" value="DNA-DIRECTED RNA POLYMERASE, MITOCHONDRIAL"/>
    <property type="match status" value="1"/>
</dbReference>
<organism evidence="13 14">
    <name type="scientific">Lasallia pustulata</name>
    <dbReference type="NCBI Taxonomy" id="136370"/>
    <lineage>
        <taxon>Eukaryota</taxon>
        <taxon>Fungi</taxon>
        <taxon>Dikarya</taxon>
        <taxon>Ascomycota</taxon>
        <taxon>Pezizomycotina</taxon>
        <taxon>Lecanoromycetes</taxon>
        <taxon>OSLEUM clade</taxon>
        <taxon>Umbilicariomycetidae</taxon>
        <taxon>Umbilicariales</taxon>
        <taxon>Umbilicariaceae</taxon>
        <taxon>Lasallia</taxon>
    </lineage>
</organism>
<dbReference type="SMART" id="SM01311">
    <property type="entry name" value="RPOL_N"/>
    <property type="match status" value="1"/>
</dbReference>
<keyword evidence="8" id="KW-0496">Mitochondrion</keyword>
<dbReference type="InterPro" id="IPR002092">
    <property type="entry name" value="DNA-dir_Rpol_phage-type"/>
</dbReference>
<dbReference type="InterPro" id="IPR037159">
    <property type="entry name" value="RNA_POL_N_sf"/>
</dbReference>
<dbReference type="InterPro" id="IPR046950">
    <property type="entry name" value="DNA-dir_Rpol_C_phage-type"/>
</dbReference>
<dbReference type="PROSITE" id="PS00900">
    <property type="entry name" value="RNA_POL_PHAGE_1"/>
    <property type="match status" value="1"/>
</dbReference>
<dbReference type="GO" id="GO:0006390">
    <property type="term" value="P:mitochondrial transcription"/>
    <property type="evidence" value="ECO:0007669"/>
    <property type="project" value="TreeGrafter"/>
</dbReference>
<reference evidence="13 14" key="1">
    <citation type="submission" date="2019-09" db="EMBL/GenBank/DDBJ databases">
        <title>The hologenome of the rock-dwelling lichen Lasallia pustulata.</title>
        <authorList>
            <person name="Greshake Tzovaras B."/>
            <person name="Segers F."/>
            <person name="Bicker A."/>
            <person name="Dal Grande F."/>
            <person name="Otte J."/>
            <person name="Hankeln T."/>
            <person name="Schmitt I."/>
            <person name="Ebersberger I."/>
        </authorList>
    </citation>
    <scope>NUCLEOTIDE SEQUENCE [LARGE SCALE GENOMIC DNA]</scope>
    <source>
        <strain evidence="13">A1-1</strain>
    </source>
</reference>
<accession>A0A5M8PID3</accession>
<dbReference type="OrthoDB" id="276422at2759"/>
<dbReference type="EC" id="2.7.7.6" evidence="11"/>
<dbReference type="Gene3D" id="1.10.150.20">
    <property type="entry name" value="5' to 3' exonuclease, C-terminal subdomain"/>
    <property type="match status" value="1"/>
</dbReference>
<dbReference type="EMBL" id="VXIT01000011">
    <property type="protein sequence ID" value="KAA6409163.1"/>
    <property type="molecule type" value="Genomic_DNA"/>
</dbReference>